<dbReference type="Proteomes" id="UP001501474">
    <property type="component" value="Unassembled WGS sequence"/>
</dbReference>
<gene>
    <name evidence="1" type="ORF">GCM10010104_46220</name>
</gene>
<evidence type="ECO:0000313" key="1">
    <source>
        <dbReference type="EMBL" id="GAA2244729.1"/>
    </source>
</evidence>
<evidence type="ECO:0000313" key="2">
    <source>
        <dbReference type="Proteomes" id="UP001501474"/>
    </source>
</evidence>
<keyword evidence="2" id="KW-1185">Reference proteome</keyword>
<proteinExistence type="predicted"/>
<reference evidence="1 2" key="1">
    <citation type="journal article" date="2019" name="Int. J. Syst. Evol. Microbiol.">
        <title>The Global Catalogue of Microorganisms (GCM) 10K type strain sequencing project: providing services to taxonomists for standard genome sequencing and annotation.</title>
        <authorList>
            <consortium name="The Broad Institute Genomics Platform"/>
            <consortium name="The Broad Institute Genome Sequencing Center for Infectious Disease"/>
            <person name="Wu L."/>
            <person name="Ma J."/>
        </authorList>
    </citation>
    <scope>NUCLEOTIDE SEQUENCE [LARGE SCALE GENOMIC DNA]</scope>
    <source>
        <strain evidence="1 2">JCM 3053</strain>
    </source>
</reference>
<organism evidence="1 2">
    <name type="scientific">Streptomyces indiaensis</name>
    <dbReference type="NCBI Taxonomy" id="284033"/>
    <lineage>
        <taxon>Bacteria</taxon>
        <taxon>Bacillati</taxon>
        <taxon>Actinomycetota</taxon>
        <taxon>Actinomycetes</taxon>
        <taxon>Kitasatosporales</taxon>
        <taxon>Streptomycetaceae</taxon>
        <taxon>Streptomyces</taxon>
    </lineage>
</organism>
<comment type="caution">
    <text evidence="1">The sequence shown here is derived from an EMBL/GenBank/DDBJ whole genome shotgun (WGS) entry which is preliminary data.</text>
</comment>
<accession>A0ABN3DZS5</accession>
<name>A0ABN3DZS5_9ACTN</name>
<protein>
    <submittedName>
        <fullName evidence="1">Uncharacterized protein</fullName>
    </submittedName>
</protein>
<sequence>MGPTVRRPLVCAAGKCGVAPAELVPPGMWITAEGRVGSEAYRAPGGNRTGVCSKDRPDVTGRAVAYVEGIAWKPTLVAPGVYQLPS</sequence>
<dbReference type="EMBL" id="BAAART010000098">
    <property type="protein sequence ID" value="GAA2244729.1"/>
    <property type="molecule type" value="Genomic_DNA"/>
</dbReference>